<comment type="caution">
    <text evidence="1">The sequence shown here is derived from an EMBL/GenBank/DDBJ whole genome shotgun (WGS) entry which is preliminary data.</text>
</comment>
<name>A0ACC0CGQ2_CATRO</name>
<sequence>MSVLRLSGSGITGESWQRKAIKKTSTFNSSIWVPRHCSLGENRSKGLRLRINNVIQHSGLVFDQPALDQELGSSDVDERFTSTSKVDGSSEKTFELAGPLIVETRKPSILWELIMLSLPAIAGQAIEPLSQLMGTAYVGRLGVLELAAAGVSLSIFNVTSKLFNIPLLSVATSFVAEDISQSLSNDSTSDGKRMLPSVSTALALSFAIGLFEAAAMTLGSGLFLNIMGVPKTSPMRIQAEHFLRLRAIGAPAVVVSLAIQGIFRGFKDTKTPVLCLGIGNLAAVLFFPISMLIFRLGVTGAALSTVASQYIVALLMMWHLNKKTMLQLPRMKNLQFAGYLKSGGFLMGRTIAVATTVTLSTSMVARLGALSVAAHQICLQVWLSAALLVEAQGAAAQALIASSLAKGQYGRAKEITYSALKTGLFTGVSLAVILGLFFPSLVKLLTNDAQVLSITRSMVMFVSASQILSSVAYVFDGLHYGVSDFPYAGCSMMIVGTISCAFIVHGSSILGLSGVWTGLSLFMGLRTVTGFLRLSHRNGPWWFLQKRSDTEVPVLAG</sequence>
<reference evidence="2" key="1">
    <citation type="journal article" date="2023" name="Nat. Plants">
        <title>Single-cell RNA sequencing provides a high-resolution roadmap for understanding the multicellular compartmentation of specialized metabolism.</title>
        <authorList>
            <person name="Sun S."/>
            <person name="Shen X."/>
            <person name="Li Y."/>
            <person name="Li Y."/>
            <person name="Wang S."/>
            <person name="Li R."/>
            <person name="Zhang H."/>
            <person name="Shen G."/>
            <person name="Guo B."/>
            <person name="Wei J."/>
            <person name="Xu J."/>
            <person name="St-Pierre B."/>
            <person name="Chen S."/>
            <person name="Sun C."/>
        </authorList>
    </citation>
    <scope>NUCLEOTIDE SEQUENCE [LARGE SCALE GENOMIC DNA]</scope>
</reference>
<evidence type="ECO:0000313" key="2">
    <source>
        <dbReference type="Proteomes" id="UP001060085"/>
    </source>
</evidence>
<protein>
    <submittedName>
        <fullName evidence="1">Uncharacterized protein</fullName>
    </submittedName>
</protein>
<organism evidence="1 2">
    <name type="scientific">Catharanthus roseus</name>
    <name type="common">Madagascar periwinkle</name>
    <name type="synonym">Vinca rosea</name>
    <dbReference type="NCBI Taxonomy" id="4058"/>
    <lineage>
        <taxon>Eukaryota</taxon>
        <taxon>Viridiplantae</taxon>
        <taxon>Streptophyta</taxon>
        <taxon>Embryophyta</taxon>
        <taxon>Tracheophyta</taxon>
        <taxon>Spermatophyta</taxon>
        <taxon>Magnoliopsida</taxon>
        <taxon>eudicotyledons</taxon>
        <taxon>Gunneridae</taxon>
        <taxon>Pentapetalae</taxon>
        <taxon>asterids</taxon>
        <taxon>lamiids</taxon>
        <taxon>Gentianales</taxon>
        <taxon>Apocynaceae</taxon>
        <taxon>Rauvolfioideae</taxon>
        <taxon>Vinceae</taxon>
        <taxon>Catharanthinae</taxon>
        <taxon>Catharanthus</taxon>
    </lineage>
</organism>
<dbReference type="Proteomes" id="UP001060085">
    <property type="component" value="Linkage Group LG01"/>
</dbReference>
<keyword evidence="2" id="KW-1185">Reference proteome</keyword>
<evidence type="ECO:0000313" key="1">
    <source>
        <dbReference type="EMBL" id="KAI5684054.1"/>
    </source>
</evidence>
<gene>
    <name evidence="1" type="ORF">M9H77_05282</name>
</gene>
<proteinExistence type="predicted"/>
<dbReference type="EMBL" id="CM044701">
    <property type="protein sequence ID" value="KAI5684054.1"/>
    <property type="molecule type" value="Genomic_DNA"/>
</dbReference>
<accession>A0ACC0CGQ2</accession>